<dbReference type="InterPro" id="IPR007351">
    <property type="entry name" value="YjbR"/>
</dbReference>
<keyword evidence="2" id="KW-1185">Reference proteome</keyword>
<comment type="caution">
    <text evidence="1">The sequence shown here is derived from an EMBL/GenBank/DDBJ whole genome shotgun (WGS) entry which is preliminary data.</text>
</comment>
<dbReference type="PANTHER" id="PTHR35145:SF1">
    <property type="entry name" value="CYTOPLASMIC PROTEIN"/>
    <property type="match status" value="1"/>
</dbReference>
<dbReference type="Proteomes" id="UP001501509">
    <property type="component" value="Unassembled WGS sequence"/>
</dbReference>
<dbReference type="InterPro" id="IPR058532">
    <property type="entry name" value="YjbR/MT2646/Rv2570-like"/>
</dbReference>
<dbReference type="SUPFAM" id="SSF142906">
    <property type="entry name" value="YjbR-like"/>
    <property type="match status" value="1"/>
</dbReference>
<accession>A0ABP6C250</accession>
<dbReference type="InterPro" id="IPR038056">
    <property type="entry name" value="YjbR-like_sf"/>
</dbReference>
<keyword evidence="1" id="KW-0238">DNA-binding</keyword>
<protein>
    <submittedName>
        <fullName evidence="1">MmcQ/YjbR family DNA-binding protein</fullName>
    </submittedName>
</protein>
<dbReference type="RefSeq" id="WP_344541842.1">
    <property type="nucleotide sequence ID" value="NZ_BAAATD010000004.1"/>
</dbReference>
<evidence type="ECO:0000313" key="2">
    <source>
        <dbReference type="Proteomes" id="UP001501509"/>
    </source>
</evidence>
<dbReference type="GO" id="GO:0003677">
    <property type="term" value="F:DNA binding"/>
    <property type="evidence" value="ECO:0007669"/>
    <property type="project" value="UniProtKB-KW"/>
</dbReference>
<dbReference type="Gene3D" id="3.90.1150.30">
    <property type="match status" value="1"/>
</dbReference>
<dbReference type="EMBL" id="BAAATD010000004">
    <property type="protein sequence ID" value="GAA2597175.1"/>
    <property type="molecule type" value="Genomic_DNA"/>
</dbReference>
<name>A0ABP6C250_9ACTN</name>
<evidence type="ECO:0000313" key="1">
    <source>
        <dbReference type="EMBL" id="GAA2597175.1"/>
    </source>
</evidence>
<proteinExistence type="predicted"/>
<dbReference type="PANTHER" id="PTHR35145">
    <property type="entry name" value="CYTOPLASMIC PROTEIN-RELATED"/>
    <property type="match status" value="1"/>
</dbReference>
<reference evidence="2" key="1">
    <citation type="journal article" date="2019" name="Int. J. Syst. Evol. Microbiol.">
        <title>The Global Catalogue of Microorganisms (GCM) 10K type strain sequencing project: providing services to taxonomists for standard genome sequencing and annotation.</title>
        <authorList>
            <consortium name="The Broad Institute Genomics Platform"/>
            <consortium name="The Broad Institute Genome Sequencing Center for Infectious Disease"/>
            <person name="Wu L."/>
            <person name="Ma J."/>
        </authorList>
    </citation>
    <scope>NUCLEOTIDE SEQUENCE [LARGE SCALE GENOMIC DNA]</scope>
    <source>
        <strain evidence="2">JCM 6833</strain>
    </source>
</reference>
<sequence length="125" mass="14058">MSDKSSDIHDAVTDYCENRLGSPKEFPFKTTSRVYKVAGKMYACIAEDRDPRLLSIKLPPEEGLALRAEHPDHIMPGYHLNKQHWNSIVLDGTLDDDFVLALVRQSYDTVVAGLPKKQRPPEPPG</sequence>
<gene>
    <name evidence="1" type="ORF">GCM10010411_33360</name>
</gene>
<dbReference type="Pfam" id="PF04237">
    <property type="entry name" value="YjbR"/>
    <property type="match status" value="1"/>
</dbReference>
<organism evidence="1 2">
    <name type="scientific">Actinomadura fulvescens</name>
    <dbReference type="NCBI Taxonomy" id="46160"/>
    <lineage>
        <taxon>Bacteria</taxon>
        <taxon>Bacillati</taxon>
        <taxon>Actinomycetota</taxon>
        <taxon>Actinomycetes</taxon>
        <taxon>Streptosporangiales</taxon>
        <taxon>Thermomonosporaceae</taxon>
        <taxon>Actinomadura</taxon>
    </lineage>
</organism>